<feature type="compositionally biased region" description="Acidic residues" evidence="1">
    <location>
        <begin position="276"/>
        <end position="285"/>
    </location>
</feature>
<reference evidence="2" key="1">
    <citation type="submission" date="2018-11" db="EMBL/GenBank/DDBJ databases">
        <authorList>
            <person name="Grassa J C."/>
        </authorList>
    </citation>
    <scope>NUCLEOTIDE SEQUENCE [LARGE SCALE GENOMIC DNA]</scope>
</reference>
<dbReference type="AlphaFoldDB" id="A0A803NX53"/>
<feature type="compositionally biased region" description="Acidic residues" evidence="1">
    <location>
        <begin position="304"/>
        <end position="313"/>
    </location>
</feature>
<sequence>MSSPSGRPGIVVGLSGLVGEMAWVCCRECRSDFWKNNIEFGGLGIKKFFDLNMALISKLAWFLEKRKAYVLLIKSRLGGLDSLWKRICIAPIQKRVKFFLWKVRKNVLPCGDGLRVVFGNKSHCICVKGTSLGLGLGPESGFGVQSLSLGQWSGYGSGFEVRGQPEPVVGILQEYVKAILKAVGSLTLNKDTNKLDGRIVIAFALFGGDTWLSDACGEDPGGEPVDPAGVGVGCSGDRDVEDGGEADGASAGEFSNGTGEPVGAIDDSGDGVGAEEVGEGGDDDGAPAGELADGTGEPIGAVDDAGEGGDDDGAPAGDFVGEPVGDS</sequence>
<name>A0A803NX53_CANSA</name>
<organism evidence="2 3">
    <name type="scientific">Cannabis sativa</name>
    <name type="common">Hemp</name>
    <name type="synonym">Marijuana</name>
    <dbReference type="NCBI Taxonomy" id="3483"/>
    <lineage>
        <taxon>Eukaryota</taxon>
        <taxon>Viridiplantae</taxon>
        <taxon>Streptophyta</taxon>
        <taxon>Embryophyta</taxon>
        <taxon>Tracheophyta</taxon>
        <taxon>Spermatophyta</taxon>
        <taxon>Magnoliopsida</taxon>
        <taxon>eudicotyledons</taxon>
        <taxon>Gunneridae</taxon>
        <taxon>Pentapetalae</taxon>
        <taxon>rosids</taxon>
        <taxon>fabids</taxon>
        <taxon>Rosales</taxon>
        <taxon>Cannabaceae</taxon>
        <taxon>Cannabis</taxon>
    </lineage>
</organism>
<evidence type="ECO:0008006" key="4">
    <source>
        <dbReference type="Google" id="ProtNLM"/>
    </source>
</evidence>
<reference evidence="2" key="2">
    <citation type="submission" date="2021-03" db="UniProtKB">
        <authorList>
            <consortium name="EnsemblPlants"/>
        </authorList>
    </citation>
    <scope>IDENTIFICATION</scope>
</reference>
<keyword evidence="3" id="KW-1185">Reference proteome</keyword>
<dbReference type="Proteomes" id="UP000596661">
    <property type="component" value="Chromosome 2"/>
</dbReference>
<dbReference type="EMBL" id="UZAU01000235">
    <property type="status" value="NOT_ANNOTATED_CDS"/>
    <property type="molecule type" value="Genomic_DNA"/>
</dbReference>
<dbReference type="EnsemblPlants" id="evm.model.02.2294">
    <property type="protein sequence ID" value="cds.evm.model.02.2294"/>
    <property type="gene ID" value="evm.TU.02.2294"/>
</dbReference>
<proteinExistence type="predicted"/>
<evidence type="ECO:0000256" key="1">
    <source>
        <dbReference type="SAM" id="MobiDB-lite"/>
    </source>
</evidence>
<protein>
    <recommendedName>
        <fullName evidence="4">Reverse transcriptase zinc-binding domain-containing protein</fullName>
    </recommendedName>
</protein>
<evidence type="ECO:0000313" key="2">
    <source>
        <dbReference type="EnsemblPlants" id="cds.evm.model.02.2294"/>
    </source>
</evidence>
<feature type="region of interest" description="Disordered" evidence="1">
    <location>
        <begin position="217"/>
        <end position="327"/>
    </location>
</feature>
<evidence type="ECO:0000313" key="3">
    <source>
        <dbReference type="Proteomes" id="UP000596661"/>
    </source>
</evidence>
<accession>A0A803NX53</accession>
<dbReference type="Gramene" id="evm.model.02.2294">
    <property type="protein sequence ID" value="cds.evm.model.02.2294"/>
    <property type="gene ID" value="evm.TU.02.2294"/>
</dbReference>